<evidence type="ECO:0000259" key="3">
    <source>
        <dbReference type="Pfam" id="PF07501"/>
    </source>
</evidence>
<accession>A0A2T0B3Z5</accession>
<evidence type="ECO:0000259" key="4">
    <source>
        <dbReference type="Pfam" id="PF12229"/>
    </source>
</evidence>
<evidence type="ECO:0000256" key="1">
    <source>
        <dbReference type="ARBA" id="ARBA00022729"/>
    </source>
</evidence>
<keyword evidence="2" id="KW-0812">Transmembrane</keyword>
<name>A0A2T0B3Z5_9CLOT</name>
<sequence>MQLETNNSDYSRRQSKVHKRKIHRKRIAIITLTILFIMTVVISGFHAIKVYSTVKKYDNLIYPGIFIEGVNVGGKTKKDALSLLSQKYKESNKERNIIIKVLDKKYTINFSQLNIEYNYDEVINSAFNIHKDEDILKKYKAIKKPKNEELELKYKYSSKKIDEMIKNIENENNRDAVDAKIVNSPSGGFAVKEESYGQAVDKNSIKNAIDKNMNIKGKGNVVVNSAIKEVKPHITQKDLGTVNSMISSFTTNFSASNDNRATNINLASDAINGKVVLPGDSFSFNDVVGMRTEEKGYKPAKVIVGNEFIDDFGGGVCQVSSTLYNAIMRANIPSTERTHHTIASTYVPLGMDATVDFGNIDYKFKNTLKYPIYIESVIQNKNLTFNVYSNKSLTSRTYDLVNEVKGNRVNVYKVTYENGKEIDRQLVSSDAYDK</sequence>
<dbReference type="InterPro" id="IPR022029">
    <property type="entry name" value="YoaR-like_PG-bd"/>
</dbReference>
<dbReference type="InterPro" id="IPR011098">
    <property type="entry name" value="G5_dom"/>
</dbReference>
<dbReference type="Proteomes" id="UP000239706">
    <property type="component" value="Unassembled WGS sequence"/>
</dbReference>
<dbReference type="RefSeq" id="WP_106063669.1">
    <property type="nucleotide sequence ID" value="NZ_PVXO01000044.1"/>
</dbReference>
<feature type="domain" description="YoaR-like putative peptidoglycan binding" evidence="4">
    <location>
        <begin position="106"/>
        <end position="216"/>
    </location>
</feature>
<dbReference type="InterPro" id="IPR052913">
    <property type="entry name" value="Glycopeptide_resist_protein"/>
</dbReference>
<evidence type="ECO:0000313" key="6">
    <source>
        <dbReference type="Proteomes" id="UP000239706"/>
    </source>
</evidence>
<gene>
    <name evidence="5" type="primary">vanW_2</name>
    <name evidence="5" type="ORF">CLLI_15710</name>
</gene>
<dbReference type="Pfam" id="PF04294">
    <property type="entry name" value="VanW"/>
    <property type="match status" value="1"/>
</dbReference>
<keyword evidence="1" id="KW-0732">Signal</keyword>
<organism evidence="5 6">
    <name type="scientific">Clostridium liquoris</name>
    <dbReference type="NCBI Taxonomy" id="1289519"/>
    <lineage>
        <taxon>Bacteria</taxon>
        <taxon>Bacillati</taxon>
        <taxon>Bacillota</taxon>
        <taxon>Clostridia</taxon>
        <taxon>Eubacteriales</taxon>
        <taxon>Clostridiaceae</taxon>
        <taxon>Clostridium</taxon>
    </lineage>
</organism>
<evidence type="ECO:0000313" key="5">
    <source>
        <dbReference type="EMBL" id="PRR78487.1"/>
    </source>
</evidence>
<protein>
    <submittedName>
        <fullName evidence="5">Vancomycin B-type resistance protein VanW</fullName>
    </submittedName>
</protein>
<proteinExistence type="predicted"/>
<comment type="caution">
    <text evidence="5">The sequence shown here is derived from an EMBL/GenBank/DDBJ whole genome shotgun (WGS) entry which is preliminary data.</text>
</comment>
<reference evidence="5 6" key="1">
    <citation type="submission" date="2018-03" db="EMBL/GenBank/DDBJ databases">
        <title>Genome sequence of Clostridium liquoris DSM 100320.</title>
        <authorList>
            <person name="Poehlein A."/>
            <person name="Daniel R."/>
        </authorList>
    </citation>
    <scope>NUCLEOTIDE SEQUENCE [LARGE SCALE GENOMIC DNA]</scope>
    <source>
        <strain evidence="5 6">DSM 100320</strain>
    </source>
</reference>
<feature type="domain" description="G5" evidence="3">
    <location>
        <begin position="404"/>
        <end position="431"/>
    </location>
</feature>
<dbReference type="InterPro" id="IPR007391">
    <property type="entry name" value="Vancomycin_resist_VanW"/>
</dbReference>
<dbReference type="AlphaFoldDB" id="A0A2T0B3Z5"/>
<feature type="transmembrane region" description="Helical" evidence="2">
    <location>
        <begin position="27"/>
        <end position="48"/>
    </location>
</feature>
<keyword evidence="6" id="KW-1185">Reference proteome</keyword>
<dbReference type="Pfam" id="PF07501">
    <property type="entry name" value="G5"/>
    <property type="match status" value="1"/>
</dbReference>
<dbReference type="PANTHER" id="PTHR35788:SF1">
    <property type="entry name" value="EXPORTED PROTEIN"/>
    <property type="match status" value="1"/>
</dbReference>
<dbReference type="Pfam" id="PF12229">
    <property type="entry name" value="PG_binding_4"/>
    <property type="match status" value="1"/>
</dbReference>
<evidence type="ECO:0000256" key="2">
    <source>
        <dbReference type="SAM" id="Phobius"/>
    </source>
</evidence>
<keyword evidence="2" id="KW-1133">Transmembrane helix</keyword>
<dbReference type="EMBL" id="PVXO01000044">
    <property type="protein sequence ID" value="PRR78487.1"/>
    <property type="molecule type" value="Genomic_DNA"/>
</dbReference>
<dbReference type="OrthoDB" id="9797191at2"/>
<keyword evidence="2" id="KW-0472">Membrane</keyword>
<dbReference type="PANTHER" id="PTHR35788">
    <property type="entry name" value="EXPORTED PROTEIN-RELATED"/>
    <property type="match status" value="1"/>
</dbReference>